<dbReference type="Proteomes" id="UP000290288">
    <property type="component" value="Unassembled WGS sequence"/>
</dbReference>
<keyword evidence="4" id="KW-0560">Oxidoreductase</keyword>
<dbReference type="InterPro" id="IPR013785">
    <property type="entry name" value="Aldolase_TIM"/>
</dbReference>
<dbReference type="SUPFAM" id="SSF51395">
    <property type="entry name" value="FMN-linked oxidoreductases"/>
    <property type="match status" value="1"/>
</dbReference>
<dbReference type="Pfam" id="PF00724">
    <property type="entry name" value="Oxidored_FMN"/>
    <property type="match status" value="1"/>
</dbReference>
<evidence type="ECO:0000259" key="5">
    <source>
        <dbReference type="Pfam" id="PF00724"/>
    </source>
</evidence>
<evidence type="ECO:0000256" key="3">
    <source>
        <dbReference type="ARBA" id="ARBA00022643"/>
    </source>
</evidence>
<keyword evidence="7" id="KW-1185">Reference proteome</keyword>
<dbReference type="GO" id="GO:0010181">
    <property type="term" value="F:FMN binding"/>
    <property type="evidence" value="ECO:0007669"/>
    <property type="project" value="InterPro"/>
</dbReference>
<feature type="domain" description="NADH:flavin oxidoreductase/NADH oxidase N-terminal" evidence="5">
    <location>
        <begin position="52"/>
        <end position="268"/>
    </location>
</feature>
<dbReference type="PANTHER" id="PTHR43656:SF2">
    <property type="entry name" value="BINDING OXIDOREDUCTASE, PUTATIVE (AFU_ORTHOLOGUE AFUA_2G08260)-RELATED"/>
    <property type="match status" value="1"/>
</dbReference>
<dbReference type="GO" id="GO:0016491">
    <property type="term" value="F:oxidoreductase activity"/>
    <property type="evidence" value="ECO:0007669"/>
    <property type="project" value="UniProtKB-KW"/>
</dbReference>
<keyword evidence="3" id="KW-0288">FMN</keyword>
<protein>
    <recommendedName>
        <fullName evidence="5">NADH:flavin oxidoreductase/NADH oxidase N-terminal domain-containing protein</fullName>
    </recommendedName>
</protein>
<proteinExistence type="inferred from homology"/>
<evidence type="ECO:0000313" key="7">
    <source>
        <dbReference type="Proteomes" id="UP000290288"/>
    </source>
</evidence>
<dbReference type="Gene3D" id="3.20.20.70">
    <property type="entry name" value="Aldolase class I"/>
    <property type="match status" value="1"/>
</dbReference>
<name>A0A4Q2DLJ1_9AGAR</name>
<evidence type="ECO:0000313" key="6">
    <source>
        <dbReference type="EMBL" id="RXW21000.1"/>
    </source>
</evidence>
<keyword evidence="2" id="KW-0285">Flavoprotein</keyword>
<accession>A0A4Q2DLJ1</accession>
<dbReference type="InterPro" id="IPR051799">
    <property type="entry name" value="NADH_flavin_oxidoreductase"/>
</dbReference>
<dbReference type="AlphaFoldDB" id="A0A4Q2DLJ1"/>
<dbReference type="EMBL" id="SDEE01000125">
    <property type="protein sequence ID" value="RXW21000.1"/>
    <property type="molecule type" value="Genomic_DNA"/>
</dbReference>
<dbReference type="OrthoDB" id="1663137at2759"/>
<dbReference type="PANTHER" id="PTHR43656">
    <property type="entry name" value="BINDING OXIDOREDUCTASE, PUTATIVE (AFU_ORTHOLOGUE AFUA_2G08260)-RELATED"/>
    <property type="match status" value="1"/>
</dbReference>
<dbReference type="STRING" id="2316362.A0A4Q2DLJ1"/>
<reference evidence="6 7" key="1">
    <citation type="submission" date="2019-01" db="EMBL/GenBank/DDBJ databases">
        <title>Draft genome sequence of Psathyrella aberdarensis IHI B618.</title>
        <authorList>
            <person name="Buettner E."/>
            <person name="Kellner H."/>
        </authorList>
    </citation>
    <scope>NUCLEOTIDE SEQUENCE [LARGE SCALE GENOMIC DNA]</scope>
    <source>
        <strain evidence="6 7">IHI B618</strain>
    </source>
</reference>
<evidence type="ECO:0000256" key="1">
    <source>
        <dbReference type="ARBA" id="ARBA00005979"/>
    </source>
</evidence>
<comment type="similarity">
    <text evidence="1">Belongs to the NADH:flavin oxidoreductase/NADH oxidase family.</text>
</comment>
<evidence type="ECO:0000256" key="4">
    <source>
        <dbReference type="ARBA" id="ARBA00023002"/>
    </source>
</evidence>
<comment type="caution">
    <text evidence="6">The sequence shown here is derived from an EMBL/GenBank/DDBJ whole genome shotgun (WGS) entry which is preliminary data.</text>
</comment>
<sequence>MQLSHPGRQFSNVIGARLSPSPLAPSSVRVGSDIPWSNFASKLFYTLLFQKPTEMTVEDIERAIGRFVFGAELAHKSGFDGIQIHAAHGYLLAQFLSPKTNQRTDDYSVHDGNDLRLLHTIVTRVRQVVPKDFVVGIKINAADYSSSGDDDSLTPKEERALNHIQTIAQWGGVDFIEVSGGDYEAPDFVSARQVSKRQAFFSHISRKAVETLEAIPRKPDSPGLPLIMLTGGLKTPALLHSAISSNQAHLLGIGRSSVLCPTIPATLKSLGDDPDTWPSTPFAPEPDAPLPKWIPKIPLVGAGANVAWYEVQMRYLAEKFQGFKQSGGSDEYPDYGLTELGATGSMWAWRLDGGFFSKMWGPLVAFSLGGAAVSYYTYPF</sequence>
<organism evidence="6 7">
    <name type="scientific">Candolleomyces aberdarensis</name>
    <dbReference type="NCBI Taxonomy" id="2316362"/>
    <lineage>
        <taxon>Eukaryota</taxon>
        <taxon>Fungi</taxon>
        <taxon>Dikarya</taxon>
        <taxon>Basidiomycota</taxon>
        <taxon>Agaricomycotina</taxon>
        <taxon>Agaricomycetes</taxon>
        <taxon>Agaricomycetidae</taxon>
        <taxon>Agaricales</taxon>
        <taxon>Agaricineae</taxon>
        <taxon>Psathyrellaceae</taxon>
        <taxon>Candolleomyces</taxon>
    </lineage>
</organism>
<gene>
    <name evidence="6" type="ORF">EST38_g4858</name>
</gene>
<dbReference type="InterPro" id="IPR001155">
    <property type="entry name" value="OxRdtase_FMN_N"/>
</dbReference>
<evidence type="ECO:0000256" key="2">
    <source>
        <dbReference type="ARBA" id="ARBA00022630"/>
    </source>
</evidence>